<sequence length="407" mass="47197">MGSIPDHQERVASVYWRRMIIEFMVLDYSGTPIEYPSFPKTTTFFVMYSEWNFSSMLTGKVGGVNPNYFSETTKEFIDTVFRTKDEETGGTTFSPSYGVSTLAQTKTIIALPGSPMTLYLTIPDLWPCVRLSFIHPRGPKNVQAKRLFQPLCFISNKYNLQRNGEEKEGKEKCNLRSKTKALSVEFLYFCPCAHSLAPILKPQNLNQKISDENHLRFNSERHSSNLPIYHLALLLTSNFFQNRRNTHLSVYYLTFSFISISLCYFLLLNILLCSFFQQIVLANQSFHLSLYFLVTSGHTGKFRHITPQSLYFIKCRIGKSTWRPLEPKSQPMCWDTPFWRESRGAVLNKKSDFFRLIFHLILFHLGKWFGFHLVLSENPIILVEVIQPSFYAQSLCRLHSDRAKNST</sequence>
<keyword evidence="1" id="KW-0812">Transmembrane</keyword>
<keyword evidence="3" id="KW-1185">Reference proteome</keyword>
<evidence type="ECO:0000313" key="2">
    <source>
        <dbReference type="EMBL" id="KNZ48964.1"/>
    </source>
</evidence>
<feature type="transmembrane region" description="Helical" evidence="1">
    <location>
        <begin position="250"/>
        <end position="276"/>
    </location>
</feature>
<dbReference type="Proteomes" id="UP000037035">
    <property type="component" value="Unassembled WGS sequence"/>
</dbReference>
<dbReference type="EMBL" id="LAVV01010492">
    <property type="protein sequence ID" value="KNZ48964.1"/>
    <property type="molecule type" value="Genomic_DNA"/>
</dbReference>
<feature type="transmembrane region" description="Helical" evidence="1">
    <location>
        <begin position="353"/>
        <end position="375"/>
    </location>
</feature>
<proteinExistence type="predicted"/>
<comment type="caution">
    <text evidence="2">The sequence shown here is derived from an EMBL/GenBank/DDBJ whole genome shotgun (WGS) entry which is preliminary data.</text>
</comment>
<gene>
    <name evidence="2" type="ORF">VP01_5295g1</name>
</gene>
<dbReference type="AlphaFoldDB" id="A0A0L6UKB2"/>
<evidence type="ECO:0000313" key="3">
    <source>
        <dbReference type="Proteomes" id="UP000037035"/>
    </source>
</evidence>
<name>A0A0L6UKB2_9BASI</name>
<protein>
    <submittedName>
        <fullName evidence="2">Uncharacterized protein</fullName>
    </submittedName>
</protein>
<evidence type="ECO:0000256" key="1">
    <source>
        <dbReference type="SAM" id="Phobius"/>
    </source>
</evidence>
<keyword evidence="1" id="KW-0472">Membrane</keyword>
<dbReference type="VEuPathDB" id="FungiDB:VP01_5295g1"/>
<keyword evidence="1" id="KW-1133">Transmembrane helix</keyword>
<organism evidence="2 3">
    <name type="scientific">Puccinia sorghi</name>
    <dbReference type="NCBI Taxonomy" id="27349"/>
    <lineage>
        <taxon>Eukaryota</taxon>
        <taxon>Fungi</taxon>
        <taxon>Dikarya</taxon>
        <taxon>Basidiomycota</taxon>
        <taxon>Pucciniomycotina</taxon>
        <taxon>Pucciniomycetes</taxon>
        <taxon>Pucciniales</taxon>
        <taxon>Pucciniaceae</taxon>
        <taxon>Puccinia</taxon>
    </lineage>
</organism>
<reference evidence="2 3" key="1">
    <citation type="submission" date="2015-08" db="EMBL/GenBank/DDBJ databases">
        <title>Next Generation Sequencing and Analysis of the Genome of Puccinia sorghi L Schw, the Causal Agent of Maize Common Rust.</title>
        <authorList>
            <person name="Rochi L."/>
            <person name="Burguener G."/>
            <person name="Darino M."/>
            <person name="Turjanski A."/>
            <person name="Kreff E."/>
            <person name="Dieguez M.J."/>
            <person name="Sacco F."/>
        </authorList>
    </citation>
    <scope>NUCLEOTIDE SEQUENCE [LARGE SCALE GENOMIC DNA]</scope>
    <source>
        <strain evidence="2 3">RO10H11247</strain>
    </source>
</reference>
<accession>A0A0L6UKB2</accession>